<comment type="caution">
    <text evidence="2">The sequence shown here is derived from an EMBL/GenBank/DDBJ whole genome shotgun (WGS) entry which is preliminary data.</text>
</comment>
<name>A0ABV4CU48_9BACT</name>
<proteinExistence type="predicted"/>
<dbReference type="Proteomes" id="UP001565200">
    <property type="component" value="Unassembled WGS sequence"/>
</dbReference>
<gene>
    <name evidence="2" type="ORF">AAK873_00260</name>
</gene>
<protein>
    <submittedName>
        <fullName evidence="2">Uncharacterized protein</fullName>
    </submittedName>
</protein>
<reference evidence="2 3" key="1">
    <citation type="submission" date="2024-03" db="EMBL/GenBank/DDBJ databases">
        <title>Mouse gut bacterial collection (mGBC) of GemPharmatech.</title>
        <authorList>
            <person name="He Y."/>
            <person name="Dong L."/>
            <person name="Wu D."/>
            <person name="Gao X."/>
            <person name="Lin Z."/>
        </authorList>
    </citation>
    <scope>NUCLEOTIDE SEQUENCE [LARGE SCALE GENOMIC DNA]</scope>
    <source>
        <strain evidence="2 3">54-13</strain>
    </source>
</reference>
<organism evidence="2 3">
    <name type="scientific">Heminiphilus faecis</name>
    <dbReference type="NCBI Taxonomy" id="2601703"/>
    <lineage>
        <taxon>Bacteria</taxon>
        <taxon>Pseudomonadati</taxon>
        <taxon>Bacteroidota</taxon>
        <taxon>Bacteroidia</taxon>
        <taxon>Bacteroidales</taxon>
        <taxon>Muribaculaceae</taxon>
        <taxon>Heminiphilus</taxon>
    </lineage>
</organism>
<keyword evidence="3" id="KW-1185">Reference proteome</keyword>
<keyword evidence="1" id="KW-0812">Transmembrane</keyword>
<accession>A0ABV4CU48</accession>
<sequence length="176" mass="19487">MTLQIHTVKQLLNLYYGGLASTDDERRLVEFFTTETDIPCELQDDRDVVLSLARLGEVRIPDGMADELSALAERLDRQERISRRGHRWVAATSVAASIAIIVSVIVFIARSSSTDPYEITDPQLAETEAHKALLLVSETLDNADGSIIEAGRALSLFVPYDSISNNTIHTEDDETI</sequence>
<dbReference type="EMBL" id="JBCLPP010000001">
    <property type="protein sequence ID" value="MEY8244045.1"/>
    <property type="molecule type" value="Genomic_DNA"/>
</dbReference>
<feature type="transmembrane region" description="Helical" evidence="1">
    <location>
        <begin position="88"/>
        <end position="109"/>
    </location>
</feature>
<keyword evidence="1" id="KW-1133">Transmembrane helix</keyword>
<dbReference type="RefSeq" id="WP_369863008.1">
    <property type="nucleotide sequence ID" value="NZ_JBCLPP010000001.1"/>
</dbReference>
<evidence type="ECO:0000313" key="2">
    <source>
        <dbReference type="EMBL" id="MEY8244045.1"/>
    </source>
</evidence>
<evidence type="ECO:0000256" key="1">
    <source>
        <dbReference type="SAM" id="Phobius"/>
    </source>
</evidence>
<evidence type="ECO:0000313" key="3">
    <source>
        <dbReference type="Proteomes" id="UP001565200"/>
    </source>
</evidence>
<keyword evidence="1" id="KW-0472">Membrane</keyword>